<accession>A0A0J1BKK1</accession>
<comment type="caution">
    <text evidence="1">The sequence shown here is derived from an EMBL/GenBank/DDBJ whole genome shotgun (WGS) entry which is preliminary data.</text>
</comment>
<evidence type="ECO:0000313" key="2">
    <source>
        <dbReference type="Proteomes" id="UP000036367"/>
    </source>
</evidence>
<organism evidence="1 2">
    <name type="scientific">Rhodopirellula islandica</name>
    <dbReference type="NCBI Taxonomy" id="595434"/>
    <lineage>
        <taxon>Bacteria</taxon>
        <taxon>Pseudomonadati</taxon>
        <taxon>Planctomycetota</taxon>
        <taxon>Planctomycetia</taxon>
        <taxon>Pirellulales</taxon>
        <taxon>Pirellulaceae</taxon>
        <taxon>Rhodopirellula</taxon>
    </lineage>
</organism>
<dbReference type="EMBL" id="LECT01000007">
    <property type="protein sequence ID" value="KLU07032.1"/>
    <property type="molecule type" value="Genomic_DNA"/>
</dbReference>
<gene>
    <name evidence="1" type="ORF">RISK_000833</name>
</gene>
<dbReference type="AlphaFoldDB" id="A0A0J1BKK1"/>
<protein>
    <submittedName>
        <fullName evidence="1">Uncharacterized protein</fullName>
    </submittedName>
</protein>
<keyword evidence="2" id="KW-1185">Reference proteome</keyword>
<evidence type="ECO:0000313" key="1">
    <source>
        <dbReference type="EMBL" id="KLU07032.1"/>
    </source>
</evidence>
<reference evidence="1" key="1">
    <citation type="submission" date="2015-05" db="EMBL/GenBank/DDBJ databases">
        <title>Permanent draft genome of Rhodopirellula islandicus K833.</title>
        <authorList>
            <person name="Kizina J."/>
            <person name="Richter M."/>
            <person name="Glockner F.O."/>
            <person name="Harder J."/>
        </authorList>
    </citation>
    <scope>NUCLEOTIDE SEQUENCE [LARGE SCALE GENOMIC DNA]</scope>
    <source>
        <strain evidence="1">K833</strain>
    </source>
</reference>
<name>A0A0J1BKK1_RHOIS</name>
<dbReference type="Proteomes" id="UP000036367">
    <property type="component" value="Unassembled WGS sequence"/>
</dbReference>
<sequence>MFRRAGCIRDGVPQVGPLEVVRVVLLDDSGRARKHLGTNVLLFQV</sequence>
<proteinExistence type="predicted"/>